<dbReference type="PANTHER" id="PTHR43761">
    <property type="entry name" value="D-ISOMER SPECIFIC 2-HYDROXYACID DEHYDROGENASE FAMILY PROTEIN (AFU_ORTHOLOGUE AFUA_1G13630)"/>
    <property type="match status" value="1"/>
</dbReference>
<dbReference type="InterPro" id="IPR006140">
    <property type="entry name" value="D-isomer_DH_NAD-bd"/>
</dbReference>
<keyword evidence="8" id="KW-1185">Reference proteome</keyword>
<dbReference type="EMBL" id="JRXF01000003">
    <property type="protein sequence ID" value="KOC94745.1"/>
    <property type="molecule type" value="Genomic_DNA"/>
</dbReference>
<protein>
    <submittedName>
        <fullName evidence="5">2-hydroxyacid dehydrogenase</fullName>
    </submittedName>
</protein>
<dbReference type="SUPFAM" id="SSF51735">
    <property type="entry name" value="NAD(P)-binding Rossmann-fold domains"/>
    <property type="match status" value="1"/>
</dbReference>
<evidence type="ECO:0000313" key="5">
    <source>
        <dbReference type="EMBL" id="KOC90293.1"/>
    </source>
</evidence>
<dbReference type="Pfam" id="PF02826">
    <property type="entry name" value="2-Hacid_dh_C"/>
    <property type="match status" value="1"/>
</dbReference>
<evidence type="ECO:0000256" key="2">
    <source>
        <dbReference type="ARBA" id="ARBA00023002"/>
    </source>
</evidence>
<dbReference type="PROSITE" id="PS00670">
    <property type="entry name" value="D_2_HYDROXYACID_DH_2"/>
    <property type="match status" value="1"/>
</dbReference>
<keyword evidence="2" id="KW-0560">Oxidoreductase</keyword>
<reference evidence="7 8" key="1">
    <citation type="journal article" date="2015" name="Int. J. Syst. Evol. Microbiol.">
        <title>Erwinia iniecta sp. nov., isolated from Russian wheat aphids (Diuraphis noxia).</title>
        <authorList>
            <person name="Campillo T."/>
            <person name="Luna E."/>
            <person name="Portier P."/>
            <person name="Fischer-Le Saux M."/>
            <person name="Lapitan N."/>
            <person name="Tisserat N.A."/>
            <person name="Leach J.E."/>
        </authorList>
    </citation>
    <scope>NUCLEOTIDE SEQUENCE [LARGE SCALE GENOMIC DNA]</scope>
    <source>
        <strain evidence="5 8">B120</strain>
        <strain evidence="6 7">B149</strain>
    </source>
</reference>
<dbReference type="PROSITE" id="PS00671">
    <property type="entry name" value="D_2_HYDROXYACID_DH_3"/>
    <property type="match status" value="1"/>
</dbReference>
<proteinExistence type="inferred from homology"/>
<dbReference type="InterPro" id="IPR050418">
    <property type="entry name" value="D-iso_2-hydroxyacid_DH_PdxB"/>
</dbReference>
<dbReference type="STRING" id="1560201.NG42_09505"/>
<evidence type="ECO:0000259" key="4">
    <source>
        <dbReference type="Pfam" id="PF02826"/>
    </source>
</evidence>
<dbReference type="GO" id="GO:0051287">
    <property type="term" value="F:NAD binding"/>
    <property type="evidence" value="ECO:0007669"/>
    <property type="project" value="InterPro"/>
</dbReference>
<dbReference type="EMBL" id="JRXE01000011">
    <property type="protein sequence ID" value="KOC90293.1"/>
    <property type="molecule type" value="Genomic_DNA"/>
</dbReference>
<dbReference type="GO" id="GO:0016616">
    <property type="term" value="F:oxidoreductase activity, acting on the CH-OH group of donors, NAD or NADP as acceptor"/>
    <property type="evidence" value="ECO:0007669"/>
    <property type="project" value="InterPro"/>
</dbReference>
<dbReference type="PATRIC" id="fig|1560201.3.peg.2027"/>
<dbReference type="InterPro" id="IPR029753">
    <property type="entry name" value="D-isomer_DH_CS"/>
</dbReference>
<comment type="caution">
    <text evidence="5">The sequence shown here is derived from an EMBL/GenBank/DDBJ whole genome shotgun (WGS) entry which is preliminary data.</text>
</comment>
<evidence type="ECO:0000313" key="7">
    <source>
        <dbReference type="Proteomes" id="UP000036851"/>
    </source>
</evidence>
<evidence type="ECO:0000256" key="1">
    <source>
        <dbReference type="ARBA" id="ARBA00005854"/>
    </source>
</evidence>
<name>A0A0L7T4K9_9GAMM</name>
<feature type="domain" description="D-isomer specific 2-hydroxyacid dehydrogenase NAD-binding" evidence="4">
    <location>
        <begin position="105"/>
        <end position="282"/>
    </location>
</feature>
<evidence type="ECO:0000313" key="6">
    <source>
        <dbReference type="EMBL" id="KOC94745.1"/>
    </source>
</evidence>
<dbReference type="Proteomes" id="UP000037088">
    <property type="component" value="Unassembled WGS sequence"/>
</dbReference>
<dbReference type="Gene3D" id="3.40.50.720">
    <property type="entry name" value="NAD(P)-binding Rossmann-like Domain"/>
    <property type="match status" value="2"/>
</dbReference>
<organism evidence="5 8">
    <name type="scientific">Winslowiella iniecta</name>
    <dbReference type="NCBI Taxonomy" id="1560201"/>
    <lineage>
        <taxon>Bacteria</taxon>
        <taxon>Pseudomonadati</taxon>
        <taxon>Pseudomonadota</taxon>
        <taxon>Gammaproteobacteria</taxon>
        <taxon>Enterobacterales</taxon>
        <taxon>Erwiniaceae</taxon>
        <taxon>Winslowiella</taxon>
    </lineage>
</organism>
<keyword evidence="3" id="KW-0520">NAD</keyword>
<dbReference type="PANTHER" id="PTHR43761:SF1">
    <property type="entry name" value="D-ISOMER SPECIFIC 2-HYDROXYACID DEHYDROGENASE CATALYTIC DOMAIN-CONTAINING PROTEIN-RELATED"/>
    <property type="match status" value="1"/>
</dbReference>
<dbReference type="OrthoDB" id="9805416at2"/>
<comment type="similarity">
    <text evidence="1">Belongs to the D-isomer specific 2-hydroxyacid dehydrogenase family.</text>
</comment>
<dbReference type="Proteomes" id="UP000036851">
    <property type="component" value="Unassembled WGS sequence"/>
</dbReference>
<evidence type="ECO:0000256" key="3">
    <source>
        <dbReference type="ARBA" id="ARBA00023027"/>
    </source>
</evidence>
<dbReference type="CDD" id="cd12162">
    <property type="entry name" value="2-Hacid_dh_4"/>
    <property type="match status" value="1"/>
</dbReference>
<dbReference type="RefSeq" id="WP_052899062.1">
    <property type="nucleotide sequence ID" value="NZ_JRXE01000011.1"/>
</dbReference>
<dbReference type="AlphaFoldDB" id="A0A0L7T4K9"/>
<dbReference type="SUPFAM" id="SSF52283">
    <property type="entry name" value="Formate/glycerate dehydrogenase catalytic domain-like"/>
    <property type="match status" value="1"/>
</dbReference>
<dbReference type="InterPro" id="IPR036291">
    <property type="entry name" value="NAD(P)-bd_dom_sf"/>
</dbReference>
<accession>A0A0L7T4K9</accession>
<sequence>MKIVTLDADTLPVELQKPDFCDRWVYRKSTDERELLAVLDNAEVVITNKVPLRAEILKQLPALRFICVAATGFDCVDIDYCRQRGIAVSNVPGYSSRSVSEGVIASIFALRRNLLQYASASSREWLHSDHFCLHKAPINDIQDATLGIIGRGEIGGAVARLARGVGMKVLFAEHKGQQNVRSGYQAFDEVVRESDILTLHCPLSPETRQLIDHSVLAMMKSSSLLINTARGGLIDEDALADALMRGKISGAALDVLTQEPPHPHNPLLTLKHPNLLITPHIAWASQTGVSNLIKGIHYNLAGYFCGAVKNSVI</sequence>
<gene>
    <name evidence="5" type="ORF">NG42_09505</name>
    <name evidence="6" type="ORF">NG43_02835</name>
</gene>
<evidence type="ECO:0000313" key="8">
    <source>
        <dbReference type="Proteomes" id="UP000037088"/>
    </source>
</evidence>